<accession>A0A9X1KWS6</accession>
<dbReference type="RefSeq" id="WP_225697350.1">
    <property type="nucleotide sequence ID" value="NZ_JAIXNE010000001.1"/>
</dbReference>
<protein>
    <submittedName>
        <fullName evidence="2">Uncharacterized protein</fullName>
    </submittedName>
</protein>
<comment type="caution">
    <text evidence="2">The sequence shown here is derived from an EMBL/GenBank/DDBJ whole genome shotgun (WGS) entry which is preliminary data.</text>
</comment>
<sequence length="154" mass="17731">MKIVITVLLFAFVTPVLAQQSEEVKLIQQLYGMEKKEILSQFVEFPNDEAKNAFWEIYEAYETQRKVLGQTRMNLLESYVKDYMNMPEAEMATLLSGVTKMNSDYVKLLNSNVKKIQKKVGVKQAAQFYQIENYLNNAISVSIAEEIPFIGELD</sequence>
<evidence type="ECO:0000256" key="1">
    <source>
        <dbReference type="SAM" id="SignalP"/>
    </source>
</evidence>
<gene>
    <name evidence="2" type="ORF">LDX50_05205</name>
</gene>
<dbReference type="Proteomes" id="UP001139409">
    <property type="component" value="Unassembled WGS sequence"/>
</dbReference>
<feature type="signal peptide" evidence="1">
    <location>
        <begin position="1"/>
        <end position="18"/>
    </location>
</feature>
<keyword evidence="3" id="KW-1185">Reference proteome</keyword>
<evidence type="ECO:0000313" key="3">
    <source>
        <dbReference type="Proteomes" id="UP001139409"/>
    </source>
</evidence>
<name>A0A9X1KWS6_9BACT</name>
<keyword evidence="1" id="KW-0732">Signal</keyword>
<evidence type="ECO:0000313" key="2">
    <source>
        <dbReference type="EMBL" id="MCA6074254.1"/>
    </source>
</evidence>
<feature type="chain" id="PRO_5040951394" evidence="1">
    <location>
        <begin position="19"/>
        <end position="154"/>
    </location>
</feature>
<organism evidence="2 3">
    <name type="scientific">Fulvivirga sedimenti</name>
    <dbReference type="NCBI Taxonomy" id="2879465"/>
    <lineage>
        <taxon>Bacteria</taxon>
        <taxon>Pseudomonadati</taxon>
        <taxon>Bacteroidota</taxon>
        <taxon>Cytophagia</taxon>
        <taxon>Cytophagales</taxon>
        <taxon>Fulvivirgaceae</taxon>
        <taxon>Fulvivirga</taxon>
    </lineage>
</organism>
<reference evidence="2" key="1">
    <citation type="submission" date="2021-09" db="EMBL/GenBank/DDBJ databases">
        <title>Fulvivirga sp. isolated from coastal sediment.</title>
        <authorList>
            <person name="Yu H."/>
        </authorList>
    </citation>
    <scope>NUCLEOTIDE SEQUENCE</scope>
    <source>
        <strain evidence="2">1062</strain>
    </source>
</reference>
<dbReference type="EMBL" id="JAIXNE010000001">
    <property type="protein sequence ID" value="MCA6074254.1"/>
    <property type="molecule type" value="Genomic_DNA"/>
</dbReference>
<dbReference type="AlphaFoldDB" id="A0A9X1KWS6"/>
<proteinExistence type="predicted"/>